<keyword evidence="3" id="KW-1185">Reference proteome</keyword>
<feature type="transmembrane region" description="Helical" evidence="1">
    <location>
        <begin position="6"/>
        <end position="23"/>
    </location>
</feature>
<keyword evidence="1" id="KW-1133">Transmembrane helix</keyword>
<reference evidence="2 3" key="1">
    <citation type="submission" date="2018-11" db="EMBL/GenBank/DDBJ databases">
        <authorList>
            <person name="Lin Z."/>
            <person name="Wang T."/>
            <person name="Guo Y."/>
        </authorList>
    </citation>
    <scope>NUCLEOTIDE SEQUENCE [LARGE SCALE GENOMIC DNA]</scope>
</reference>
<accession>A0A3Q8L4J6</accession>
<gene>
    <name evidence="2" type="ORF">S3_058</name>
</gene>
<dbReference type="Proteomes" id="UP000278799">
    <property type="component" value="Segment"/>
</dbReference>
<keyword evidence="1" id="KW-0472">Membrane</keyword>
<organism evidence="2 3">
    <name type="scientific">Pseudomonas phage vB_PaeS_SCUT-S3</name>
    <dbReference type="NCBI Taxonomy" id="2382122"/>
    <lineage>
        <taxon>Viruses</taxon>
        <taxon>Duplodnaviria</taxon>
        <taxon>Heunggongvirae</taxon>
        <taxon>Uroviricota</taxon>
        <taxon>Caudoviricetes</taxon>
        <taxon>Jondennisvirinae</taxon>
        <taxon>Septimatrevirus</taxon>
        <taxon>Septimatrevirus SCUTS3</taxon>
    </lineage>
</organism>
<evidence type="ECO:0000313" key="2">
    <source>
        <dbReference type="EMBL" id="AZF90063.1"/>
    </source>
</evidence>
<sequence length="77" mass="8993">MNIDPLFMTIGLAALAAAVWLKLREMKNKREQDRRIREAIERAQVVKARGEIRGKKLANEREWGLAEDYNPGKFWPQ</sequence>
<keyword evidence="1" id="KW-0812">Transmembrane</keyword>
<evidence type="ECO:0000256" key="1">
    <source>
        <dbReference type="SAM" id="Phobius"/>
    </source>
</evidence>
<dbReference type="EMBL" id="MK165657">
    <property type="protein sequence ID" value="AZF90063.1"/>
    <property type="molecule type" value="Genomic_DNA"/>
</dbReference>
<proteinExistence type="predicted"/>
<protein>
    <submittedName>
        <fullName evidence="2">Uncharacterized protein</fullName>
    </submittedName>
</protein>
<name>A0A3Q8L4J6_9CAUD</name>
<evidence type="ECO:0000313" key="3">
    <source>
        <dbReference type="Proteomes" id="UP000278799"/>
    </source>
</evidence>